<feature type="chain" id="PRO_5040185401" description="Extracellular membrane protein CFEM domain-containing protein" evidence="1">
    <location>
        <begin position="20"/>
        <end position="269"/>
    </location>
</feature>
<name>A0A9P6W3K5_RHOMI</name>
<feature type="signal peptide" evidence="1">
    <location>
        <begin position="1"/>
        <end position="19"/>
    </location>
</feature>
<evidence type="ECO:0000256" key="1">
    <source>
        <dbReference type="SAM" id="SignalP"/>
    </source>
</evidence>
<evidence type="ECO:0000313" key="3">
    <source>
        <dbReference type="Proteomes" id="UP000777482"/>
    </source>
</evidence>
<reference evidence="2 3" key="1">
    <citation type="submission" date="2020-11" db="EMBL/GenBank/DDBJ databases">
        <title>Kefir isolates.</title>
        <authorList>
            <person name="Marcisauskas S."/>
            <person name="Kim Y."/>
            <person name="Blasche S."/>
        </authorList>
    </citation>
    <scope>NUCLEOTIDE SEQUENCE [LARGE SCALE GENOMIC DNA]</scope>
    <source>
        <strain evidence="2 3">KR</strain>
    </source>
</reference>
<proteinExistence type="predicted"/>
<gene>
    <name evidence="2" type="ORF">C6P46_003891</name>
</gene>
<comment type="caution">
    <text evidence="2">The sequence shown here is derived from an EMBL/GenBank/DDBJ whole genome shotgun (WGS) entry which is preliminary data.</text>
</comment>
<dbReference type="OrthoDB" id="2529000at2759"/>
<organism evidence="2 3">
    <name type="scientific">Rhodotorula mucilaginosa</name>
    <name type="common">Yeast</name>
    <name type="synonym">Rhodotorula rubra</name>
    <dbReference type="NCBI Taxonomy" id="5537"/>
    <lineage>
        <taxon>Eukaryota</taxon>
        <taxon>Fungi</taxon>
        <taxon>Dikarya</taxon>
        <taxon>Basidiomycota</taxon>
        <taxon>Pucciniomycotina</taxon>
        <taxon>Microbotryomycetes</taxon>
        <taxon>Sporidiobolales</taxon>
        <taxon>Sporidiobolaceae</taxon>
        <taxon>Rhodotorula</taxon>
    </lineage>
</organism>
<evidence type="ECO:0000313" key="2">
    <source>
        <dbReference type="EMBL" id="KAG0661670.1"/>
    </source>
</evidence>
<dbReference type="PROSITE" id="PS51257">
    <property type="entry name" value="PROKAR_LIPOPROTEIN"/>
    <property type="match status" value="1"/>
</dbReference>
<keyword evidence="1" id="KW-0732">Signal</keyword>
<keyword evidence="3" id="KW-1185">Reference proteome</keyword>
<dbReference type="AlphaFoldDB" id="A0A9P6W3K5"/>
<evidence type="ECO:0008006" key="4">
    <source>
        <dbReference type="Google" id="ProtNLM"/>
    </source>
</evidence>
<dbReference type="Proteomes" id="UP000777482">
    <property type="component" value="Unassembled WGS sequence"/>
</dbReference>
<dbReference type="EMBL" id="PUHQ01000033">
    <property type="protein sequence ID" value="KAG0661670.1"/>
    <property type="molecule type" value="Genomic_DNA"/>
</dbReference>
<accession>A0A9P6W3K5</accession>
<sequence length="269" mass="26459">MRAVSTVAFVALSACVALTTRCPPAAGQVAARAGPDAHIAHSVRSLERRADTSASSPSSSTFLSDVFQMETPRCSSTCEVSLGDFDSCSQLSSQATIAACACSAQTLGDLRACASCISTTTKSDSNSTAVVNAYNSFVNLCLQEGLVSVTGTVEVGASTKSMARTSFTATASDKASSATASSTSLPASITSTSLATYNPSRAPVSTATVPSLIASGSIASSARAAAASAASAAPVSSTNEKTSGAATSRAVGQAAVAVVALAAGVAFLA</sequence>
<protein>
    <recommendedName>
        <fullName evidence="4">Extracellular membrane protein CFEM domain-containing protein</fullName>
    </recommendedName>
</protein>